<evidence type="ECO:0000313" key="2">
    <source>
        <dbReference type="Proteomes" id="UP000451233"/>
    </source>
</evidence>
<evidence type="ECO:0000313" key="1">
    <source>
        <dbReference type="EMBL" id="MXV14587.1"/>
    </source>
</evidence>
<gene>
    <name evidence="1" type="ORF">GS398_04705</name>
</gene>
<accession>A0A7K1XUW0</accession>
<dbReference type="InterPro" id="IPR011050">
    <property type="entry name" value="Pectin_lyase_fold/virulence"/>
</dbReference>
<dbReference type="Proteomes" id="UP000451233">
    <property type="component" value="Unassembled WGS sequence"/>
</dbReference>
<proteinExistence type="predicted"/>
<sequence>MAGDEWCNAPPSDHNDKQKSYFRNEVAHLRTICMLVLTLLCQRAHSETIPVTTANDSGPGSLRAALTQAAANGSADWDLVSFNLPGAPPDWVIFLLSALPAVSAKVVIDGTTQPGVLNPGPNARISLVRSSTDFFHGLFLNGCRNVEIYGMIFQNFKSGPTRFGGICLKNAYEVVIGKPGGENVFINNGVGIYSSEDFGDTGANIKIAANYVGVTADGAAASPNQSGIDLSWLENVVIGGADPREGNIVCGNTVIGIGCGGFTGINLVENNLVGVSRDGTRTYPVDKATGIFVSGAATFNIVKNTVGVQEKGILLQNVSKPFRVQRNHIGTGPSENEPLGNKLYGIQVLNCPTGVIGGPLPADKNVITNNDYAIYLELDVSRVTITLNSIFCNKKDAIVFNRALTVPPLVTLDRITATGASGTYQPGALIELFYDDNCPNCEGKTYIATATADAAGRWSYTGALTGSLLATGTVNGSTSAFSKPTFVVSSAQIGPAYCNGSTGFIRNITATGATQFEWRNALNEIVATSLALENAPAGTYYLRAGQPGGCLLETQRFVIDQKVISYEISGTNIVPASCFKNNGQVVITAFKSDTPLSYKWLNSAGAQVGTGRDLKDVAAGEYTLVCGNMNGCENVAGKFTVPQAGALDISLANIVKEVSCEGNVSLRGIRVSGGGTPYSYAWKNEAGATIGTAADLPPSPPGAYFLTVTDTYDCTASSGEIRLTGNDGAGIKVPNNFTPNGDGINDTWNITGVQFYPSGSFKLFNRYGEQVFSSKGYATPFNGTLNGKPLPVGTYYYLIKLSSCPPLTGRVTIMR</sequence>
<organism evidence="1 2">
    <name type="scientific">Hufsiella ginkgonis</name>
    <dbReference type="NCBI Taxonomy" id="2695274"/>
    <lineage>
        <taxon>Bacteria</taxon>
        <taxon>Pseudomonadati</taxon>
        <taxon>Bacteroidota</taxon>
        <taxon>Sphingobacteriia</taxon>
        <taxon>Sphingobacteriales</taxon>
        <taxon>Sphingobacteriaceae</taxon>
        <taxon>Hufsiella</taxon>
    </lineage>
</organism>
<dbReference type="Pfam" id="PF13585">
    <property type="entry name" value="CHU_C"/>
    <property type="match status" value="1"/>
</dbReference>
<keyword evidence="2" id="KW-1185">Reference proteome</keyword>
<name>A0A7K1XUW0_9SPHI</name>
<dbReference type="RefSeq" id="WP_160905549.1">
    <property type="nucleotide sequence ID" value="NZ_WVHS01000001.1"/>
</dbReference>
<comment type="caution">
    <text evidence="1">The sequence shown here is derived from an EMBL/GenBank/DDBJ whole genome shotgun (WGS) entry which is preliminary data.</text>
</comment>
<dbReference type="InterPro" id="IPR012334">
    <property type="entry name" value="Pectin_lyas_fold"/>
</dbReference>
<protein>
    <submittedName>
        <fullName evidence="1">T9SS type B sorting domain-containing protein</fullName>
    </submittedName>
</protein>
<dbReference type="EMBL" id="WVHS01000001">
    <property type="protein sequence ID" value="MXV14587.1"/>
    <property type="molecule type" value="Genomic_DNA"/>
</dbReference>
<dbReference type="SUPFAM" id="SSF51126">
    <property type="entry name" value="Pectin lyase-like"/>
    <property type="match status" value="1"/>
</dbReference>
<dbReference type="Gene3D" id="2.160.20.10">
    <property type="entry name" value="Single-stranded right-handed beta-helix, Pectin lyase-like"/>
    <property type="match status" value="1"/>
</dbReference>
<dbReference type="NCBIfam" id="TIGR04131">
    <property type="entry name" value="Bac_Flav_CTERM"/>
    <property type="match status" value="1"/>
</dbReference>
<reference evidence="1 2" key="1">
    <citation type="submission" date="2019-11" db="EMBL/GenBank/DDBJ databases">
        <title>Pedobacter sp. HMF7056 Genome sequencing and assembly.</title>
        <authorList>
            <person name="Kang H."/>
            <person name="Kim H."/>
            <person name="Joh K."/>
        </authorList>
    </citation>
    <scope>NUCLEOTIDE SEQUENCE [LARGE SCALE GENOMIC DNA]</scope>
    <source>
        <strain evidence="1 2">HMF7056</strain>
    </source>
</reference>
<dbReference type="InterPro" id="IPR026341">
    <property type="entry name" value="T9SS_type_B"/>
</dbReference>
<dbReference type="AlphaFoldDB" id="A0A7K1XUW0"/>